<evidence type="ECO:0000313" key="3">
    <source>
        <dbReference type="Proteomes" id="UP000030832"/>
    </source>
</evidence>
<feature type="compositionally biased region" description="Low complexity" evidence="1">
    <location>
        <begin position="65"/>
        <end position="74"/>
    </location>
</feature>
<dbReference type="EMBL" id="JRJU01000040">
    <property type="protein sequence ID" value="KHF38429.1"/>
    <property type="molecule type" value="Genomic_DNA"/>
</dbReference>
<evidence type="ECO:0000313" key="2">
    <source>
        <dbReference type="EMBL" id="KHF38429.1"/>
    </source>
</evidence>
<dbReference type="AlphaFoldDB" id="A0A0B0IEG3"/>
<reference evidence="2 3" key="1">
    <citation type="submission" date="2014-09" db="EMBL/GenBank/DDBJ databases">
        <title>Genome sequencing and annotation of Bacillus Okhensis strain Kh10-101T.</title>
        <authorList>
            <person name="Prakash J.S."/>
        </authorList>
    </citation>
    <scope>NUCLEOTIDE SEQUENCE [LARGE SCALE GENOMIC DNA]</scope>
    <source>
        <strain evidence="3">Kh10-101T</strain>
    </source>
</reference>
<evidence type="ECO:0000256" key="1">
    <source>
        <dbReference type="SAM" id="MobiDB-lite"/>
    </source>
</evidence>
<keyword evidence="3" id="KW-1185">Reference proteome</keyword>
<proteinExistence type="predicted"/>
<feature type="compositionally biased region" description="Basic and acidic residues" evidence="1">
    <location>
        <begin position="51"/>
        <end position="62"/>
    </location>
</feature>
<dbReference type="Proteomes" id="UP000030832">
    <property type="component" value="Unassembled WGS sequence"/>
</dbReference>
<protein>
    <submittedName>
        <fullName evidence="2">Uncharacterized protein</fullName>
    </submittedName>
</protein>
<feature type="region of interest" description="Disordered" evidence="1">
    <location>
        <begin position="36"/>
        <end position="74"/>
    </location>
</feature>
<gene>
    <name evidence="2" type="ORF">LQ50_21415</name>
</gene>
<name>A0A0B0IEG3_9BACI</name>
<organism evidence="2 3">
    <name type="scientific">Halalkalibacter okhensis</name>
    <dbReference type="NCBI Taxonomy" id="333138"/>
    <lineage>
        <taxon>Bacteria</taxon>
        <taxon>Bacillati</taxon>
        <taxon>Bacillota</taxon>
        <taxon>Bacilli</taxon>
        <taxon>Bacillales</taxon>
        <taxon>Bacillaceae</taxon>
        <taxon>Halalkalibacter</taxon>
    </lineage>
</organism>
<accession>A0A0B0IEG3</accession>
<sequence length="74" mass="8699">MGGRNYIEWGLSKRARTFWKLFLEEVRWLRARAPKGEGRSFGLKRRRRLRPSQEKPPKEKPPKGKAPFGGFSKT</sequence>
<comment type="caution">
    <text evidence="2">The sequence shown here is derived from an EMBL/GenBank/DDBJ whole genome shotgun (WGS) entry which is preliminary data.</text>
</comment>